<dbReference type="EC" id="1.14.19.3" evidence="2"/>
<feature type="non-terminal residue" evidence="2">
    <location>
        <position position="1"/>
    </location>
</feature>
<dbReference type="GO" id="GO:0016213">
    <property type="term" value="F:acyl-CoA 6-desaturase activity"/>
    <property type="evidence" value="ECO:0007669"/>
    <property type="project" value="UniProtKB-EC"/>
</dbReference>
<dbReference type="EMBL" id="CADCTT010000174">
    <property type="protein sequence ID" value="CAA9303132.1"/>
    <property type="molecule type" value="Genomic_DNA"/>
</dbReference>
<feature type="region of interest" description="Disordered" evidence="1">
    <location>
        <begin position="1"/>
        <end position="124"/>
    </location>
</feature>
<feature type="compositionally biased region" description="Basic and acidic residues" evidence="1">
    <location>
        <begin position="52"/>
        <end position="65"/>
    </location>
</feature>
<evidence type="ECO:0000256" key="1">
    <source>
        <dbReference type="SAM" id="MobiDB-lite"/>
    </source>
</evidence>
<reference evidence="2" key="1">
    <citation type="submission" date="2020-02" db="EMBL/GenBank/DDBJ databases">
        <authorList>
            <person name="Meier V. D."/>
        </authorList>
    </citation>
    <scope>NUCLEOTIDE SEQUENCE</scope>
    <source>
        <strain evidence="2">AVDCRST_MAG61</strain>
    </source>
</reference>
<proteinExistence type="predicted"/>
<protein>
    <submittedName>
        <fullName evidence="2">Linoleoyl-CoA desaturase</fullName>
        <ecNumber evidence="2">1.14.19.3</ecNumber>
    </submittedName>
</protein>
<keyword evidence="2" id="KW-0560">Oxidoreductase</keyword>
<organism evidence="2">
    <name type="scientific">uncultured Friedmanniella sp</name>
    <dbReference type="NCBI Taxonomy" id="335381"/>
    <lineage>
        <taxon>Bacteria</taxon>
        <taxon>Bacillati</taxon>
        <taxon>Actinomycetota</taxon>
        <taxon>Actinomycetes</taxon>
        <taxon>Propionibacteriales</taxon>
        <taxon>Nocardioidaceae</taxon>
        <taxon>Friedmanniella</taxon>
        <taxon>environmental samples</taxon>
    </lineage>
</organism>
<sequence length="185" mass="20131">EEAGPARLRGAPAAVRPLGRDDADRERDGEPGPQPLDPLGHHVRPLPRRRRDLREDVDRRRDPRRVVPAPDARLGQHLRVQGHAHHDRQPVPPGGAPPVPGPAEQPVRRDRPQGARPLRPLRADLPHRVAAAAGRLGLAQGLPAVAAQRLAGRDDAGQRPGPGRQAVQDDHRWPEGPAGTAERRL</sequence>
<feature type="non-terminal residue" evidence="2">
    <location>
        <position position="185"/>
    </location>
</feature>
<feature type="region of interest" description="Disordered" evidence="1">
    <location>
        <begin position="149"/>
        <end position="185"/>
    </location>
</feature>
<gene>
    <name evidence="2" type="ORF">AVDCRST_MAG61-1131</name>
</gene>
<feature type="compositionally biased region" description="Pro residues" evidence="1">
    <location>
        <begin position="90"/>
        <end position="103"/>
    </location>
</feature>
<feature type="compositionally biased region" description="Basic and acidic residues" evidence="1">
    <location>
        <begin position="18"/>
        <end position="30"/>
    </location>
</feature>
<feature type="compositionally biased region" description="Low complexity" evidence="1">
    <location>
        <begin position="1"/>
        <end position="17"/>
    </location>
</feature>
<accession>A0A6J4KF80</accession>
<feature type="compositionally biased region" description="Basic residues" evidence="1">
    <location>
        <begin position="41"/>
        <end position="51"/>
    </location>
</feature>
<dbReference type="AlphaFoldDB" id="A0A6J4KF80"/>
<name>A0A6J4KF80_9ACTN</name>
<evidence type="ECO:0000313" key="2">
    <source>
        <dbReference type="EMBL" id="CAA9303132.1"/>
    </source>
</evidence>